<reference evidence="1 2" key="1">
    <citation type="submission" date="2013-09" db="EMBL/GenBank/DDBJ databases">
        <title>Genome sequencing of Arenimonas composti.</title>
        <authorList>
            <person name="Chen F."/>
            <person name="Wang G."/>
        </authorList>
    </citation>
    <scope>NUCLEOTIDE SEQUENCE [LARGE SCALE GENOMIC DNA]</scope>
    <source>
        <strain evidence="1 2">TR7-09</strain>
    </source>
</reference>
<sequence length="254" mass="27286">MSFDRRTLTLQLCGLMFAVAMAVGLQAREKLATVDQAYPYRVADSVRGGCGFDYIDLDGHASPLPLAITGDDADDTGALLTLREPFELYQRPSPSLVVSGNGYLAAVDALAADDGSDFANACPEDVGRRPPGGSRILVYHDDLRARPGGGVRHAWFPSCPRASDSGEPEPCTVIEWNGYERVSPLPSSRPLQAQAVLYHRSHEIALQYASVDDSHAASATIGVMGLEGRAARSASCNLEQRTLARSSVCFFDPR</sequence>
<dbReference type="STRING" id="1121013.GCA_000426365_01995"/>
<proteinExistence type="predicted"/>
<dbReference type="Proteomes" id="UP000029391">
    <property type="component" value="Unassembled WGS sequence"/>
</dbReference>
<dbReference type="RefSeq" id="WP_026817826.1">
    <property type="nucleotide sequence ID" value="NZ_KE384525.1"/>
</dbReference>
<name>A0A091BFF7_9GAMM</name>
<keyword evidence="2" id="KW-1185">Reference proteome</keyword>
<organism evidence="1 2">
    <name type="scientific">Arenimonas composti TR7-09 = DSM 18010</name>
    <dbReference type="NCBI Taxonomy" id="1121013"/>
    <lineage>
        <taxon>Bacteria</taxon>
        <taxon>Pseudomonadati</taxon>
        <taxon>Pseudomonadota</taxon>
        <taxon>Gammaproteobacteria</taxon>
        <taxon>Lysobacterales</taxon>
        <taxon>Lysobacteraceae</taxon>
        <taxon>Arenimonas</taxon>
    </lineage>
</organism>
<evidence type="ECO:0000313" key="2">
    <source>
        <dbReference type="Proteomes" id="UP000029391"/>
    </source>
</evidence>
<dbReference type="EMBL" id="AWXU01000020">
    <property type="protein sequence ID" value="KFN50292.1"/>
    <property type="molecule type" value="Genomic_DNA"/>
</dbReference>
<accession>A0A091BFF7</accession>
<evidence type="ECO:0000313" key="1">
    <source>
        <dbReference type="EMBL" id="KFN50292.1"/>
    </source>
</evidence>
<gene>
    <name evidence="1" type="ORF">P873_06350</name>
</gene>
<comment type="caution">
    <text evidence="1">The sequence shown here is derived from an EMBL/GenBank/DDBJ whole genome shotgun (WGS) entry which is preliminary data.</text>
</comment>
<dbReference type="AlphaFoldDB" id="A0A091BFF7"/>
<protein>
    <submittedName>
        <fullName evidence="1">Uncharacterized protein</fullName>
    </submittedName>
</protein>